<name>A0ACB9PL82_BAUVA</name>
<reference evidence="1 2" key="1">
    <citation type="journal article" date="2022" name="DNA Res.">
        <title>Chromosomal-level genome assembly of the orchid tree Bauhinia variegata (Leguminosae; Cercidoideae) supports the allotetraploid origin hypothesis of Bauhinia.</title>
        <authorList>
            <person name="Zhong Y."/>
            <person name="Chen Y."/>
            <person name="Zheng D."/>
            <person name="Pang J."/>
            <person name="Liu Y."/>
            <person name="Luo S."/>
            <person name="Meng S."/>
            <person name="Qian L."/>
            <person name="Wei D."/>
            <person name="Dai S."/>
            <person name="Zhou R."/>
        </authorList>
    </citation>
    <scope>NUCLEOTIDE SEQUENCE [LARGE SCALE GENOMIC DNA]</scope>
    <source>
        <strain evidence="1">BV-YZ2020</strain>
    </source>
</reference>
<comment type="caution">
    <text evidence="1">The sequence shown here is derived from an EMBL/GenBank/DDBJ whole genome shotgun (WGS) entry which is preliminary data.</text>
</comment>
<evidence type="ECO:0000313" key="1">
    <source>
        <dbReference type="EMBL" id="KAI4349305.1"/>
    </source>
</evidence>
<keyword evidence="2" id="KW-1185">Reference proteome</keyword>
<sequence length="286" mass="31933">MRRNCCHISLAFVLKFLNFLQAFVGVSIILYSVWMFNQWNHHVPVPPHHPATSLSIPFNSDPAWISAQIRPLNLAIDTVSGFDNGVDFDTSSLKLPAPWFIYSFMGVGILLCCITFLGCIAAEVINGCCLCFYTILITVLILLEASLVAFIAMDHHWEKDLPFDPTGELDSLRSFIEDNLDICKWVGIAVFVIQALSLLLALILRAAVSTRRTDFDYEDGYDIRGRSREPLLNSCSSQPSGSTKGDNRGTISDIWSSRIREKYGLNSGNKYSLPIQNSSTSLNSRQ</sequence>
<protein>
    <submittedName>
        <fullName evidence="1">Uncharacterized protein</fullName>
    </submittedName>
</protein>
<dbReference type="EMBL" id="CM039429">
    <property type="protein sequence ID" value="KAI4349305.1"/>
    <property type="molecule type" value="Genomic_DNA"/>
</dbReference>
<organism evidence="1 2">
    <name type="scientific">Bauhinia variegata</name>
    <name type="common">Purple orchid tree</name>
    <name type="synonym">Phanera variegata</name>
    <dbReference type="NCBI Taxonomy" id="167791"/>
    <lineage>
        <taxon>Eukaryota</taxon>
        <taxon>Viridiplantae</taxon>
        <taxon>Streptophyta</taxon>
        <taxon>Embryophyta</taxon>
        <taxon>Tracheophyta</taxon>
        <taxon>Spermatophyta</taxon>
        <taxon>Magnoliopsida</taxon>
        <taxon>eudicotyledons</taxon>
        <taxon>Gunneridae</taxon>
        <taxon>Pentapetalae</taxon>
        <taxon>rosids</taxon>
        <taxon>fabids</taxon>
        <taxon>Fabales</taxon>
        <taxon>Fabaceae</taxon>
        <taxon>Cercidoideae</taxon>
        <taxon>Cercideae</taxon>
        <taxon>Bauhiniinae</taxon>
        <taxon>Bauhinia</taxon>
    </lineage>
</organism>
<evidence type="ECO:0000313" key="2">
    <source>
        <dbReference type="Proteomes" id="UP000828941"/>
    </source>
</evidence>
<gene>
    <name evidence="1" type="ORF">L6164_009910</name>
</gene>
<dbReference type="Proteomes" id="UP000828941">
    <property type="component" value="Chromosome 4"/>
</dbReference>
<proteinExistence type="predicted"/>
<accession>A0ACB9PL82</accession>